<feature type="domain" description="RNA polymerase Rpb5 N-terminal" evidence="1">
    <location>
        <begin position="5"/>
        <end position="46"/>
    </location>
</feature>
<accession>A0A7N0U8G2</accession>
<dbReference type="AlphaFoldDB" id="A0A7N0U8G2"/>
<dbReference type="SUPFAM" id="SSF82153">
    <property type="entry name" value="FAS1 domain"/>
    <property type="match status" value="1"/>
</dbReference>
<keyword evidence="3" id="KW-1185">Reference proteome</keyword>
<reference evidence="2" key="1">
    <citation type="submission" date="2021-01" db="UniProtKB">
        <authorList>
            <consortium name="EnsemblPlants"/>
        </authorList>
    </citation>
    <scope>IDENTIFICATION</scope>
</reference>
<dbReference type="InterPro" id="IPR036710">
    <property type="entry name" value="RNA_pol_Rpb5_N_sf"/>
</dbReference>
<dbReference type="Pfam" id="PF03871">
    <property type="entry name" value="RNA_pol_Rpb5_N"/>
    <property type="match status" value="1"/>
</dbReference>
<dbReference type="Proteomes" id="UP000594263">
    <property type="component" value="Unplaced"/>
</dbReference>
<dbReference type="GO" id="GO:0006351">
    <property type="term" value="P:DNA-templated transcription"/>
    <property type="evidence" value="ECO:0007669"/>
    <property type="project" value="InterPro"/>
</dbReference>
<dbReference type="GO" id="GO:0003677">
    <property type="term" value="F:DNA binding"/>
    <property type="evidence" value="ECO:0007669"/>
    <property type="project" value="InterPro"/>
</dbReference>
<dbReference type="Gene3D" id="2.30.180.10">
    <property type="entry name" value="FAS1 domain"/>
    <property type="match status" value="1"/>
</dbReference>
<dbReference type="PANTHER" id="PTHR32382">
    <property type="entry name" value="FASCICLIN-LIKE ARABINOGALACTAN PROTEIN"/>
    <property type="match status" value="1"/>
</dbReference>
<dbReference type="GO" id="GO:0048354">
    <property type="term" value="P:mucilage biosynthetic process involved in seed coat development"/>
    <property type="evidence" value="ECO:0007669"/>
    <property type="project" value="TreeGrafter"/>
</dbReference>
<dbReference type="InterPro" id="IPR005571">
    <property type="entry name" value="RNA_pol_Rpb5_N"/>
</dbReference>
<name>A0A7N0U8G2_KALFE</name>
<dbReference type="EnsemblPlants" id="Kaladp0058s0304.1.v1.1">
    <property type="protein sequence ID" value="Kaladp0058s0304.1.v1.1"/>
    <property type="gene ID" value="Kaladp0058s0304.v1.1"/>
</dbReference>
<dbReference type="SUPFAM" id="SSF53036">
    <property type="entry name" value="Eukaryotic RPB5 N-terminal domain"/>
    <property type="match status" value="1"/>
</dbReference>
<dbReference type="GO" id="GO:0005886">
    <property type="term" value="C:plasma membrane"/>
    <property type="evidence" value="ECO:0007669"/>
    <property type="project" value="TreeGrafter"/>
</dbReference>
<organism evidence="2 3">
    <name type="scientific">Kalanchoe fedtschenkoi</name>
    <name type="common">Lavender scallops</name>
    <name type="synonym">South American air plant</name>
    <dbReference type="NCBI Taxonomy" id="63787"/>
    <lineage>
        <taxon>Eukaryota</taxon>
        <taxon>Viridiplantae</taxon>
        <taxon>Streptophyta</taxon>
        <taxon>Embryophyta</taxon>
        <taxon>Tracheophyta</taxon>
        <taxon>Spermatophyta</taxon>
        <taxon>Magnoliopsida</taxon>
        <taxon>eudicotyledons</taxon>
        <taxon>Gunneridae</taxon>
        <taxon>Pentapetalae</taxon>
        <taxon>Saxifragales</taxon>
        <taxon>Crassulaceae</taxon>
        <taxon>Kalanchoe</taxon>
    </lineage>
</organism>
<proteinExistence type="predicted"/>
<dbReference type="Gene3D" id="3.40.1340.10">
    <property type="entry name" value="RNA polymerase, Rpb5, N-terminal domain"/>
    <property type="match status" value="1"/>
</dbReference>
<dbReference type="GO" id="GO:0009738">
    <property type="term" value="P:abscisic acid-activated signaling pathway"/>
    <property type="evidence" value="ECO:0007669"/>
    <property type="project" value="TreeGrafter"/>
</dbReference>
<dbReference type="GO" id="GO:0009825">
    <property type="term" value="P:multidimensional cell growth"/>
    <property type="evidence" value="ECO:0007669"/>
    <property type="project" value="TreeGrafter"/>
</dbReference>
<protein>
    <recommendedName>
        <fullName evidence="1">RNA polymerase Rpb5 N-terminal domain-containing protein</fullName>
    </recommendedName>
</protein>
<dbReference type="Gramene" id="Kaladp0058s0304.1.v1.1">
    <property type="protein sequence ID" value="Kaladp0058s0304.1.v1.1"/>
    <property type="gene ID" value="Kaladp0058s0304.v1.1"/>
</dbReference>
<evidence type="ECO:0000259" key="1">
    <source>
        <dbReference type="Pfam" id="PF03871"/>
    </source>
</evidence>
<dbReference type="PANTHER" id="PTHR32382:SF0">
    <property type="entry name" value="FASCICLIN-LIKE ARABINOGALACTAN PROTEIN 4"/>
    <property type="match status" value="1"/>
</dbReference>
<dbReference type="GO" id="GO:0003899">
    <property type="term" value="F:DNA-directed RNA polymerase activity"/>
    <property type="evidence" value="ECO:0007669"/>
    <property type="project" value="InterPro"/>
</dbReference>
<evidence type="ECO:0000313" key="3">
    <source>
        <dbReference type="Proteomes" id="UP000594263"/>
    </source>
</evidence>
<dbReference type="InterPro" id="IPR036378">
    <property type="entry name" value="FAS1_dom_sf"/>
</dbReference>
<evidence type="ECO:0000313" key="2">
    <source>
        <dbReference type="EnsemblPlants" id="Kaladp0058s0304.1.v1.1"/>
    </source>
</evidence>
<dbReference type="InterPro" id="IPR033254">
    <property type="entry name" value="Plant_FLA"/>
</dbReference>
<sequence length="182" mass="20495">MMSSDDELHRLWRIRRTVTVMQMLRDRGYFVSDNDVDISKQHWPHRLLIVITLSSSTSKAEVNVTALISSHPDLSDFANLLTASAVSADLAERSPLTILAVPNTHLRSSDLARHPTSIAHVILYHVLLEYISWPDLRLIPASDRLVATLYQTTGRAFGDLGSVNVTRSPKRVEFRSSRPRPT</sequence>